<keyword evidence="1" id="KW-0732">Signal</keyword>
<dbReference type="RefSeq" id="WP_151440723.1">
    <property type="nucleotide sequence ID" value="NZ_WMEX01000002.1"/>
</dbReference>
<keyword evidence="3" id="KW-1185">Reference proteome</keyword>
<dbReference type="OrthoDB" id="6196672at2"/>
<evidence type="ECO:0000313" key="2">
    <source>
        <dbReference type="EMBL" id="MYL26175.1"/>
    </source>
</evidence>
<evidence type="ECO:0000313" key="3">
    <source>
        <dbReference type="Proteomes" id="UP000460751"/>
    </source>
</evidence>
<dbReference type="EMBL" id="WMEX01000002">
    <property type="protein sequence ID" value="MYL26175.1"/>
    <property type="molecule type" value="Genomic_DNA"/>
</dbReference>
<feature type="signal peptide" evidence="1">
    <location>
        <begin position="1"/>
        <end position="26"/>
    </location>
</feature>
<evidence type="ECO:0008006" key="4">
    <source>
        <dbReference type="Google" id="ProtNLM"/>
    </source>
</evidence>
<name>A0A9X4YBG4_9GAMM</name>
<organism evidence="2 3">
    <name type="scientific">Vreelandella halophila</name>
    <dbReference type="NCBI Taxonomy" id="86177"/>
    <lineage>
        <taxon>Bacteria</taxon>
        <taxon>Pseudomonadati</taxon>
        <taxon>Pseudomonadota</taxon>
        <taxon>Gammaproteobacteria</taxon>
        <taxon>Oceanospirillales</taxon>
        <taxon>Halomonadaceae</taxon>
        <taxon>Vreelandella</taxon>
    </lineage>
</organism>
<protein>
    <recommendedName>
        <fullName evidence="4">VWA domain-containing protein</fullName>
    </recommendedName>
</protein>
<sequence length="122" mass="14041">MMLRVSTGYWLTVLATTLLLTPAAMAGASERLEDRLASTLKQVHASYEGYEQATVPEDGHPKTYLLLDFEGDNLSRREQRQERIHHICSRILTNRDLVEDLSRRGVHMVSVAFDRQYQYDCL</sequence>
<accession>A0A9X4YBG4</accession>
<comment type="caution">
    <text evidence="2">The sequence shown here is derived from an EMBL/GenBank/DDBJ whole genome shotgun (WGS) entry which is preliminary data.</text>
</comment>
<gene>
    <name evidence="2" type="ORF">GLW01_05140</name>
</gene>
<dbReference type="AlphaFoldDB" id="A0A9X4YBG4"/>
<dbReference type="Proteomes" id="UP000460751">
    <property type="component" value="Unassembled WGS sequence"/>
</dbReference>
<feature type="chain" id="PRO_5040840932" description="VWA domain-containing protein" evidence="1">
    <location>
        <begin position="27"/>
        <end position="122"/>
    </location>
</feature>
<proteinExistence type="predicted"/>
<reference evidence="2 3" key="1">
    <citation type="submission" date="2019-11" db="EMBL/GenBank/DDBJ databases">
        <title>Genome sequences of 17 halophilic strains isolated from different environments.</title>
        <authorList>
            <person name="Furrow R.E."/>
        </authorList>
    </citation>
    <scope>NUCLEOTIDE SEQUENCE [LARGE SCALE GENOMIC DNA]</scope>
    <source>
        <strain evidence="2 3">22507_15_FS</strain>
    </source>
</reference>
<evidence type="ECO:0000256" key="1">
    <source>
        <dbReference type="SAM" id="SignalP"/>
    </source>
</evidence>